<evidence type="ECO:0000313" key="2">
    <source>
        <dbReference type="EMBL" id="AAM51110.1"/>
    </source>
</evidence>
<accession>Q8MRV3</accession>
<proteinExistence type="evidence at transcript level"/>
<reference evidence="2" key="1">
    <citation type="submission" date="2002-06" db="EMBL/GenBank/DDBJ databases">
        <authorList>
            <person name="Stapleton M."/>
            <person name="Brokstein P."/>
            <person name="Hong L."/>
            <person name="Agbayani A."/>
            <person name="Carlson J."/>
            <person name="Champe M."/>
            <person name="Chavez C."/>
            <person name="Dorsett V."/>
            <person name="Dresnek D."/>
            <person name="Farfan D."/>
            <person name="Frise E."/>
            <person name="George R."/>
            <person name="Gonzalez M."/>
            <person name="Guarin H."/>
            <person name="Kronmiller B."/>
            <person name="Li P."/>
            <person name="Liao G."/>
            <person name="Miranda A."/>
            <person name="Mungall C.J."/>
            <person name="Nunoo J."/>
            <person name="Pacleb J."/>
            <person name="Paragas V."/>
            <person name="Park S."/>
            <person name="Patel S."/>
            <person name="Phouanenavong S."/>
            <person name="Wan K."/>
            <person name="Yu C."/>
            <person name="Lewis S.E."/>
            <person name="Rubin G.M."/>
            <person name="Celniker S."/>
        </authorList>
    </citation>
    <scope>NUCLEOTIDE SEQUENCE</scope>
</reference>
<dbReference type="EMBL" id="AY119250">
    <property type="protein sequence ID" value="AAM51110.1"/>
    <property type="molecule type" value="mRNA"/>
</dbReference>
<feature type="region of interest" description="Disordered" evidence="1">
    <location>
        <begin position="1"/>
        <end position="62"/>
    </location>
</feature>
<feature type="compositionally biased region" description="Low complexity" evidence="1">
    <location>
        <begin position="13"/>
        <end position="31"/>
    </location>
</feature>
<protein>
    <submittedName>
        <fullName evidence="2">SD21618p</fullName>
    </submittedName>
</protein>
<evidence type="ECO:0000256" key="1">
    <source>
        <dbReference type="SAM" id="MobiDB-lite"/>
    </source>
</evidence>
<organism evidence="2">
    <name type="scientific">Drosophila melanogaster</name>
    <name type="common">Fruit fly</name>
    <dbReference type="NCBI Taxonomy" id="7227"/>
    <lineage>
        <taxon>Eukaryota</taxon>
        <taxon>Metazoa</taxon>
        <taxon>Ecdysozoa</taxon>
        <taxon>Arthropoda</taxon>
        <taxon>Hexapoda</taxon>
        <taxon>Insecta</taxon>
        <taxon>Pterygota</taxon>
        <taxon>Neoptera</taxon>
        <taxon>Endopterygota</taxon>
        <taxon>Diptera</taxon>
        <taxon>Brachycera</taxon>
        <taxon>Muscomorpha</taxon>
        <taxon>Ephydroidea</taxon>
        <taxon>Drosophilidae</taxon>
        <taxon>Drosophila</taxon>
        <taxon>Sophophora</taxon>
    </lineage>
</organism>
<dbReference type="AlphaFoldDB" id="Q8MRV3"/>
<sequence>MERAQQELVDGRSSSSSSSSSVSLSSSMPSSNPMAQMTFPHLTPRSPASLGPNRPSHSSPSSYKIACALSISL</sequence>
<name>Q8MRV3_DROME</name>